<evidence type="ECO:0000313" key="3">
    <source>
        <dbReference type="EMBL" id="CAB3234030.1"/>
    </source>
</evidence>
<evidence type="ECO:0000256" key="2">
    <source>
        <dbReference type="SAM" id="SignalP"/>
    </source>
</evidence>
<accession>A0A8S0ZJF7</accession>
<gene>
    <name evidence="3" type="ORF">APLA_LOCUS6345</name>
</gene>
<feature type="signal peptide" evidence="2">
    <location>
        <begin position="1"/>
        <end position="20"/>
    </location>
</feature>
<proteinExistence type="predicted"/>
<dbReference type="Proteomes" id="UP000494256">
    <property type="component" value="Unassembled WGS sequence"/>
</dbReference>
<feature type="chain" id="PRO_5035782755" evidence="2">
    <location>
        <begin position="21"/>
        <end position="122"/>
    </location>
</feature>
<dbReference type="OrthoDB" id="6878635at2759"/>
<reference evidence="3 4" key="1">
    <citation type="submission" date="2020-04" db="EMBL/GenBank/DDBJ databases">
        <authorList>
            <person name="Wallbank WR R."/>
            <person name="Pardo Diaz C."/>
            <person name="Kozak K."/>
            <person name="Martin S."/>
            <person name="Jiggins C."/>
            <person name="Moest M."/>
            <person name="Warren A I."/>
            <person name="Byers J.R.P. K."/>
            <person name="Montejo-Kovacevich G."/>
            <person name="Yen C E."/>
        </authorList>
    </citation>
    <scope>NUCLEOTIDE SEQUENCE [LARGE SCALE GENOMIC DNA]</scope>
</reference>
<feature type="region of interest" description="Disordered" evidence="1">
    <location>
        <begin position="86"/>
        <end position="122"/>
    </location>
</feature>
<name>A0A8S0ZJF7_ARCPL</name>
<protein>
    <submittedName>
        <fullName evidence="3">Uncharacterized protein</fullName>
    </submittedName>
</protein>
<sequence>MVNVQMVLFLFALLVSSTVTIQRVGTMVAKSFSICNSYKEAGFKCIGCHERLVCLPFNIGFTWTCGHIHPYCNNGFCSKTMGSMCTSETTDMSASSATPSASEGNATACTSESSRTFSDIDM</sequence>
<evidence type="ECO:0000256" key="1">
    <source>
        <dbReference type="SAM" id="MobiDB-lite"/>
    </source>
</evidence>
<dbReference type="EMBL" id="CADEBD010000294">
    <property type="protein sequence ID" value="CAB3234030.1"/>
    <property type="molecule type" value="Genomic_DNA"/>
</dbReference>
<evidence type="ECO:0000313" key="4">
    <source>
        <dbReference type="Proteomes" id="UP000494256"/>
    </source>
</evidence>
<organism evidence="3 4">
    <name type="scientific">Arctia plantaginis</name>
    <name type="common">Wood tiger moth</name>
    <name type="synonym">Phalaena plantaginis</name>
    <dbReference type="NCBI Taxonomy" id="874455"/>
    <lineage>
        <taxon>Eukaryota</taxon>
        <taxon>Metazoa</taxon>
        <taxon>Ecdysozoa</taxon>
        <taxon>Arthropoda</taxon>
        <taxon>Hexapoda</taxon>
        <taxon>Insecta</taxon>
        <taxon>Pterygota</taxon>
        <taxon>Neoptera</taxon>
        <taxon>Endopterygota</taxon>
        <taxon>Lepidoptera</taxon>
        <taxon>Glossata</taxon>
        <taxon>Ditrysia</taxon>
        <taxon>Noctuoidea</taxon>
        <taxon>Erebidae</taxon>
        <taxon>Arctiinae</taxon>
        <taxon>Arctia</taxon>
    </lineage>
</organism>
<comment type="caution">
    <text evidence="3">The sequence shown here is derived from an EMBL/GenBank/DDBJ whole genome shotgun (WGS) entry which is preliminary data.</text>
</comment>
<dbReference type="AlphaFoldDB" id="A0A8S0ZJF7"/>
<keyword evidence="2" id="KW-0732">Signal</keyword>